<dbReference type="PANTHER" id="PTHR43377">
    <property type="entry name" value="BILIVERDIN REDUCTASE A"/>
    <property type="match status" value="1"/>
</dbReference>
<dbReference type="InterPro" id="IPR055170">
    <property type="entry name" value="GFO_IDH_MocA-like_dom"/>
</dbReference>
<dbReference type="SUPFAM" id="SSF55347">
    <property type="entry name" value="Glyceraldehyde-3-phosphate dehydrogenase-like, C-terminal domain"/>
    <property type="match status" value="1"/>
</dbReference>
<dbReference type="EMBL" id="CAFBRV010000064">
    <property type="protein sequence ID" value="CAB5115006.1"/>
    <property type="molecule type" value="Genomic_DNA"/>
</dbReference>
<dbReference type="InterPro" id="IPR051450">
    <property type="entry name" value="Gfo/Idh/MocA_Oxidoreductases"/>
</dbReference>
<proteinExistence type="predicted"/>
<dbReference type="Gene3D" id="3.30.360.10">
    <property type="entry name" value="Dihydrodipicolinate Reductase, domain 2"/>
    <property type="match status" value="1"/>
</dbReference>
<sequence>MAKIRVGIIGAGSWAVASHLPNLAKHKDVEFVGISRKGPELLKKIKDQYGFQVASENYMDILEAGIDVCVIGSPTAFHHEHAKAALEAGAHVMCEKPVTIHSSQAWDLVATADRVKKNLVVSFGWNYLPMIAKAKKLMDERGIGELEHMTVHMSSQTRELLSNTGAYPDAAPESLPEQQTWTDSKLSGGGYAQAQLTHALGMALWLTGARVQSGFAMMSSPMNSPVELHDAITYKFDNGAIGVVSGGSAHVEAHRKTHALEVRAIGDKGQILVDIERAAVWLYSNGKNEFLELKEDEGYYNCDGPIEAIISAARGEEFINQSPGELGARTVEALEIAYKSAESGVLESRG</sequence>
<dbReference type="InterPro" id="IPR036291">
    <property type="entry name" value="NAD(P)-bd_dom_sf"/>
</dbReference>
<organism evidence="3">
    <name type="scientific">freshwater metagenome</name>
    <dbReference type="NCBI Taxonomy" id="449393"/>
    <lineage>
        <taxon>unclassified sequences</taxon>
        <taxon>metagenomes</taxon>
        <taxon>ecological metagenomes</taxon>
    </lineage>
</organism>
<dbReference type="GO" id="GO:0000166">
    <property type="term" value="F:nucleotide binding"/>
    <property type="evidence" value="ECO:0007669"/>
    <property type="project" value="InterPro"/>
</dbReference>
<feature type="domain" description="Gfo/Idh/MocA-like oxidoreductase N-terminal" evidence="1">
    <location>
        <begin position="4"/>
        <end position="122"/>
    </location>
</feature>
<dbReference type="Pfam" id="PF22725">
    <property type="entry name" value="GFO_IDH_MocA_C3"/>
    <property type="match status" value="1"/>
</dbReference>
<dbReference type="SUPFAM" id="SSF51735">
    <property type="entry name" value="NAD(P)-binding Rossmann-fold domains"/>
    <property type="match status" value="1"/>
</dbReference>
<dbReference type="PANTHER" id="PTHR43377:SF1">
    <property type="entry name" value="BILIVERDIN REDUCTASE A"/>
    <property type="match status" value="1"/>
</dbReference>
<feature type="domain" description="GFO/IDH/MocA-like oxidoreductase" evidence="2">
    <location>
        <begin position="132"/>
        <end position="271"/>
    </location>
</feature>
<accession>A0A6J7VSC6</accession>
<name>A0A6J7VSC6_9ZZZZ</name>
<gene>
    <name evidence="3" type="ORF">UFOPK4410_00752</name>
</gene>
<dbReference type="Gene3D" id="3.40.50.720">
    <property type="entry name" value="NAD(P)-binding Rossmann-like Domain"/>
    <property type="match status" value="1"/>
</dbReference>
<evidence type="ECO:0000259" key="2">
    <source>
        <dbReference type="Pfam" id="PF22725"/>
    </source>
</evidence>
<reference evidence="3" key="1">
    <citation type="submission" date="2020-05" db="EMBL/GenBank/DDBJ databases">
        <authorList>
            <person name="Chiriac C."/>
            <person name="Salcher M."/>
            <person name="Ghai R."/>
            <person name="Kavagutti S V."/>
        </authorList>
    </citation>
    <scope>NUCLEOTIDE SEQUENCE</scope>
</reference>
<evidence type="ECO:0000313" key="3">
    <source>
        <dbReference type="EMBL" id="CAB5115006.1"/>
    </source>
</evidence>
<evidence type="ECO:0000259" key="1">
    <source>
        <dbReference type="Pfam" id="PF01408"/>
    </source>
</evidence>
<dbReference type="InterPro" id="IPR000683">
    <property type="entry name" value="Gfo/Idh/MocA-like_OxRdtase_N"/>
</dbReference>
<dbReference type="Pfam" id="PF01408">
    <property type="entry name" value="GFO_IDH_MocA"/>
    <property type="match status" value="1"/>
</dbReference>
<protein>
    <submittedName>
        <fullName evidence="3">Unannotated protein</fullName>
    </submittedName>
</protein>
<dbReference type="AlphaFoldDB" id="A0A6J7VSC6"/>